<accession>A0ABQ2E346</accession>
<evidence type="ECO:0008006" key="4">
    <source>
        <dbReference type="Google" id="ProtNLM"/>
    </source>
</evidence>
<reference evidence="3" key="1">
    <citation type="journal article" date="2019" name="Int. J. Syst. Evol. Microbiol.">
        <title>The Global Catalogue of Microorganisms (GCM) 10K type strain sequencing project: providing services to taxonomists for standard genome sequencing and annotation.</title>
        <authorList>
            <consortium name="The Broad Institute Genomics Platform"/>
            <consortium name="The Broad Institute Genome Sequencing Center for Infectious Disease"/>
            <person name="Wu L."/>
            <person name="Ma J."/>
        </authorList>
    </citation>
    <scope>NUCLEOTIDE SEQUENCE [LARGE SCALE GENOMIC DNA]</scope>
    <source>
        <strain evidence="3">CGMCC 4.7275</strain>
    </source>
</reference>
<name>A0ABQ2E346_9ACTN</name>
<feature type="signal peptide" evidence="1">
    <location>
        <begin position="1"/>
        <end position="32"/>
    </location>
</feature>
<proteinExistence type="predicted"/>
<dbReference type="Proteomes" id="UP000660265">
    <property type="component" value="Unassembled WGS sequence"/>
</dbReference>
<dbReference type="EMBL" id="BMMV01000006">
    <property type="protein sequence ID" value="GGJ91916.1"/>
    <property type="molecule type" value="Genomic_DNA"/>
</dbReference>
<gene>
    <name evidence="2" type="ORF">GCM10011583_24260</name>
</gene>
<sequence>MTLRMLRLPGTAAAVTAGALLGLLGVAPSATASAPVGEASFYTGAQQTGDETAVDLDAVGVCQSLPRSARSAVNLSAQNIDVFFRPGCETGTPAAPGDTYYVLGSLHTAGFPFPALSYRVQSAA</sequence>
<feature type="chain" id="PRO_5046299189" description="Secreted protein" evidence="1">
    <location>
        <begin position="33"/>
        <end position="124"/>
    </location>
</feature>
<protein>
    <recommendedName>
        <fullName evidence="4">Secreted protein</fullName>
    </recommendedName>
</protein>
<organism evidence="2 3">
    <name type="scientific">Streptomyces camponoticapitis</name>
    <dbReference type="NCBI Taxonomy" id="1616125"/>
    <lineage>
        <taxon>Bacteria</taxon>
        <taxon>Bacillati</taxon>
        <taxon>Actinomycetota</taxon>
        <taxon>Actinomycetes</taxon>
        <taxon>Kitasatosporales</taxon>
        <taxon>Streptomycetaceae</taxon>
        <taxon>Streptomyces</taxon>
    </lineage>
</organism>
<keyword evidence="1" id="KW-0732">Signal</keyword>
<evidence type="ECO:0000256" key="1">
    <source>
        <dbReference type="SAM" id="SignalP"/>
    </source>
</evidence>
<evidence type="ECO:0000313" key="3">
    <source>
        <dbReference type="Proteomes" id="UP000660265"/>
    </source>
</evidence>
<comment type="caution">
    <text evidence="2">The sequence shown here is derived from an EMBL/GenBank/DDBJ whole genome shotgun (WGS) entry which is preliminary data.</text>
</comment>
<evidence type="ECO:0000313" key="2">
    <source>
        <dbReference type="EMBL" id="GGJ91916.1"/>
    </source>
</evidence>
<dbReference type="RefSeq" id="WP_189107406.1">
    <property type="nucleotide sequence ID" value="NZ_BMMV01000006.1"/>
</dbReference>
<keyword evidence="3" id="KW-1185">Reference proteome</keyword>